<evidence type="ECO:0000313" key="4">
    <source>
        <dbReference type="EMBL" id="NJC17789.1"/>
    </source>
</evidence>
<protein>
    <submittedName>
        <fullName evidence="5">Thioredoxin fold domain-containing protein</fullName>
    </submittedName>
    <submittedName>
        <fullName evidence="4">Thioredoxin-related protein</fullName>
    </submittedName>
</protein>
<dbReference type="GeneID" id="86892619"/>
<dbReference type="RefSeq" id="WP_118303565.1">
    <property type="nucleotide sequence ID" value="NZ_BMPA01000004.1"/>
</dbReference>
<dbReference type="InterPro" id="IPR036249">
    <property type="entry name" value="Thioredoxin-like_sf"/>
</dbReference>
<evidence type="ECO:0000256" key="2">
    <source>
        <dbReference type="ARBA" id="ARBA00023284"/>
    </source>
</evidence>
<evidence type="ECO:0000313" key="5">
    <source>
        <dbReference type="EMBL" id="WOF13481.1"/>
    </source>
</evidence>
<dbReference type="InterPro" id="IPR006577">
    <property type="entry name" value="UAS"/>
</dbReference>
<gene>
    <name evidence="5" type="ORF">F1644_14950</name>
    <name evidence="4" type="ORF">GGR15_001404</name>
</gene>
<dbReference type="PROSITE" id="PS00194">
    <property type="entry name" value="THIOREDOXIN_1"/>
    <property type="match status" value="1"/>
</dbReference>
<dbReference type="PROSITE" id="PS51352">
    <property type="entry name" value="THIOREDOXIN_2"/>
    <property type="match status" value="1"/>
</dbReference>
<accession>A0A7X6BIV4</accession>
<dbReference type="Proteomes" id="UP000576368">
    <property type="component" value="Unassembled WGS sequence"/>
</dbReference>
<evidence type="ECO:0000313" key="7">
    <source>
        <dbReference type="Proteomes" id="UP001302374"/>
    </source>
</evidence>
<dbReference type="InterPro" id="IPR013766">
    <property type="entry name" value="Thioredoxin_domain"/>
</dbReference>
<dbReference type="InterPro" id="IPR051099">
    <property type="entry name" value="AGR/TXD"/>
</dbReference>
<dbReference type="SMART" id="SM00594">
    <property type="entry name" value="UAS"/>
    <property type="match status" value="1"/>
</dbReference>
<organism evidence="4 6">
    <name type="scientific">Butyricimonas paravirosa</name>
    <dbReference type="NCBI Taxonomy" id="1472417"/>
    <lineage>
        <taxon>Bacteria</taxon>
        <taxon>Pseudomonadati</taxon>
        <taxon>Bacteroidota</taxon>
        <taxon>Bacteroidia</taxon>
        <taxon>Bacteroidales</taxon>
        <taxon>Odoribacteraceae</taxon>
        <taxon>Butyricimonas</taxon>
    </lineage>
</organism>
<dbReference type="AlphaFoldDB" id="A0A7X6BIV4"/>
<dbReference type="InterPro" id="IPR017937">
    <property type="entry name" value="Thioredoxin_CS"/>
</dbReference>
<dbReference type="SUPFAM" id="SSF52833">
    <property type="entry name" value="Thioredoxin-like"/>
    <property type="match status" value="1"/>
</dbReference>
<reference evidence="4 6" key="2">
    <citation type="submission" date="2020-03" db="EMBL/GenBank/DDBJ databases">
        <title>Genomic Encyclopedia of Type Strains, Phase IV (KMG-IV): sequencing the most valuable type-strain genomes for metagenomic binning, comparative biology and taxonomic classification.</title>
        <authorList>
            <person name="Goeker M."/>
        </authorList>
    </citation>
    <scope>NUCLEOTIDE SEQUENCE [LARGE SCALE GENOMIC DNA]</scope>
    <source>
        <strain evidence="4 6">DSM 105722</strain>
    </source>
</reference>
<feature type="domain" description="Thioredoxin" evidence="3">
    <location>
        <begin position="1"/>
        <end position="151"/>
    </location>
</feature>
<dbReference type="Gene3D" id="3.40.30.10">
    <property type="entry name" value="Glutaredoxin"/>
    <property type="match status" value="1"/>
</dbReference>
<evidence type="ECO:0000259" key="3">
    <source>
        <dbReference type="PROSITE" id="PS51352"/>
    </source>
</evidence>
<evidence type="ECO:0000256" key="1">
    <source>
        <dbReference type="ARBA" id="ARBA00022729"/>
    </source>
</evidence>
<dbReference type="EMBL" id="CP043839">
    <property type="protein sequence ID" value="WOF13481.1"/>
    <property type="molecule type" value="Genomic_DNA"/>
</dbReference>
<keyword evidence="7" id="KW-1185">Reference proteome</keyword>
<name>A0A7X6BIV4_9BACT</name>
<reference evidence="5 7" key="1">
    <citation type="submission" date="2019-09" db="EMBL/GenBank/DDBJ databases">
        <title>Butyricimonas paravirosa DSM 105722 (=214-4 = JCM 18677 = CCUG 65563).</title>
        <authorList>
            <person name="Le Roy T."/>
            <person name="Cani P.D."/>
        </authorList>
    </citation>
    <scope>NUCLEOTIDE SEQUENCE [LARGE SCALE GENOMIC DNA]</scope>
    <source>
        <strain evidence="5 7">DSM 105722</strain>
    </source>
</reference>
<sequence length="424" mass="48740">MKKILFILIFFMGILGESSAQMNLFKGSFEEALKKAREEKKSLFVDFYADWCGPCKAMATQVFPQKEVGDYFNSRFICVQVNVEAGENTKLAKSYNITGLPSMVFMDTEGKELRRVLGVVNPKGLVKEAKIALGEELSFEQLYELYKKKKKDYDVQQKLLLEAPEFMQRQEGYEREKWGARLKNLFPDYVKNKKIENMMNETDFTLLVMYHSRTSEKDPIFDFMVAHFNEGVQLVGKEEVCAYLIGLNNSYIIQLCKKGDPAYRDRLKRVGEDLKEVYSGITFGSLSVLEAITLLSDATYYLYKHDEGKFFENMDKYLAGLGEQATLEDYTQPLEDLSVAYNGGLSKPAYVKSIVWITKALEKDMTPDLRTRLLIMMGQCFQNTDNREKAKQCYNQAFLASAEISNKMQMKQIQETIQQSLQGL</sequence>
<evidence type="ECO:0000313" key="6">
    <source>
        <dbReference type="Proteomes" id="UP000576368"/>
    </source>
</evidence>
<dbReference type="EMBL" id="JAATLI010000004">
    <property type="protein sequence ID" value="NJC17789.1"/>
    <property type="molecule type" value="Genomic_DNA"/>
</dbReference>
<dbReference type="PANTHER" id="PTHR15337:SF11">
    <property type="entry name" value="THIOREDOXIN DOMAIN-CONTAINING PROTEIN"/>
    <property type="match status" value="1"/>
</dbReference>
<proteinExistence type="predicted"/>
<dbReference type="Pfam" id="PF13899">
    <property type="entry name" value="Thioredoxin_7"/>
    <property type="match status" value="1"/>
</dbReference>
<dbReference type="PANTHER" id="PTHR15337">
    <property type="entry name" value="ANTERIOR GRADIENT PROTEIN-RELATED"/>
    <property type="match status" value="1"/>
</dbReference>
<dbReference type="Proteomes" id="UP001302374">
    <property type="component" value="Chromosome"/>
</dbReference>
<keyword evidence="2" id="KW-0676">Redox-active center</keyword>
<keyword evidence="1" id="KW-0732">Signal</keyword>